<dbReference type="Proteomes" id="UP000798662">
    <property type="component" value="Chromosome 3"/>
</dbReference>
<protein>
    <submittedName>
        <fullName evidence="1">Uncharacterized protein</fullName>
    </submittedName>
</protein>
<sequence length="111" mass="11577">MAEGDGTNGSAAAKASAAPETKDAPPATETKDAPAPAVDEADVLEEDDDFEEFEEDRWVEAAATTDGATEREWQDDWDDEAADDNFIGRLREELAAHAPSGGAPAAATAAK</sequence>
<evidence type="ECO:0000313" key="2">
    <source>
        <dbReference type="Proteomes" id="UP000798662"/>
    </source>
</evidence>
<accession>A0ACC3CAY9</accession>
<evidence type="ECO:0000313" key="1">
    <source>
        <dbReference type="EMBL" id="KAK1867265.1"/>
    </source>
</evidence>
<dbReference type="EMBL" id="CM020620">
    <property type="protein sequence ID" value="KAK1867265.1"/>
    <property type="molecule type" value="Genomic_DNA"/>
</dbReference>
<proteinExistence type="predicted"/>
<gene>
    <name evidence="1" type="ORF">I4F81_009772</name>
</gene>
<name>A0ACC3CAY9_PYRYE</name>
<organism evidence="1 2">
    <name type="scientific">Pyropia yezoensis</name>
    <name type="common">Susabi-nori</name>
    <name type="synonym">Porphyra yezoensis</name>
    <dbReference type="NCBI Taxonomy" id="2788"/>
    <lineage>
        <taxon>Eukaryota</taxon>
        <taxon>Rhodophyta</taxon>
        <taxon>Bangiophyceae</taxon>
        <taxon>Bangiales</taxon>
        <taxon>Bangiaceae</taxon>
        <taxon>Pyropia</taxon>
    </lineage>
</organism>
<keyword evidence="2" id="KW-1185">Reference proteome</keyword>
<reference evidence="1" key="1">
    <citation type="submission" date="2019-11" db="EMBL/GenBank/DDBJ databases">
        <title>Nori genome reveals adaptations in red seaweeds to the harsh intertidal environment.</title>
        <authorList>
            <person name="Wang D."/>
            <person name="Mao Y."/>
        </authorList>
    </citation>
    <scope>NUCLEOTIDE SEQUENCE</scope>
    <source>
        <tissue evidence="1">Gametophyte</tissue>
    </source>
</reference>
<comment type="caution">
    <text evidence="1">The sequence shown here is derived from an EMBL/GenBank/DDBJ whole genome shotgun (WGS) entry which is preliminary data.</text>
</comment>